<comment type="similarity">
    <text evidence="2">Belongs to the EamA transporter family.</text>
</comment>
<evidence type="ECO:0000313" key="9">
    <source>
        <dbReference type="Proteomes" id="UP000198846"/>
    </source>
</evidence>
<dbReference type="InterPro" id="IPR037185">
    <property type="entry name" value="EmrE-like"/>
</dbReference>
<dbReference type="RefSeq" id="WP_092133260.1">
    <property type="nucleotide sequence ID" value="NZ_FNQK01000006.1"/>
</dbReference>
<dbReference type="GO" id="GO:0016020">
    <property type="term" value="C:membrane"/>
    <property type="evidence" value="ECO:0007669"/>
    <property type="project" value="UniProtKB-SubCell"/>
</dbReference>
<feature type="domain" description="EamA" evidence="7">
    <location>
        <begin position="6"/>
        <end position="133"/>
    </location>
</feature>
<feature type="transmembrane region" description="Helical" evidence="6">
    <location>
        <begin position="208"/>
        <end position="229"/>
    </location>
</feature>
<feature type="transmembrane region" description="Helical" evidence="6">
    <location>
        <begin position="268"/>
        <end position="285"/>
    </location>
</feature>
<feature type="transmembrane region" description="Helical" evidence="6">
    <location>
        <begin position="88"/>
        <end position="110"/>
    </location>
</feature>
<keyword evidence="9" id="KW-1185">Reference proteome</keyword>
<keyword evidence="5 6" id="KW-0472">Membrane</keyword>
<dbReference type="PANTHER" id="PTHR32322:SF2">
    <property type="entry name" value="EAMA DOMAIN-CONTAINING PROTEIN"/>
    <property type="match status" value="1"/>
</dbReference>
<dbReference type="OrthoDB" id="1524053at2"/>
<evidence type="ECO:0000256" key="2">
    <source>
        <dbReference type="ARBA" id="ARBA00007362"/>
    </source>
</evidence>
<keyword evidence="4 6" id="KW-1133">Transmembrane helix</keyword>
<organism evidence="8 9">
    <name type="scientific">Bizionia paragorgiae</name>
    <dbReference type="NCBI Taxonomy" id="283786"/>
    <lineage>
        <taxon>Bacteria</taxon>
        <taxon>Pseudomonadati</taxon>
        <taxon>Bacteroidota</taxon>
        <taxon>Flavobacteriia</taxon>
        <taxon>Flavobacteriales</taxon>
        <taxon>Flavobacteriaceae</taxon>
        <taxon>Bizionia</taxon>
    </lineage>
</organism>
<evidence type="ECO:0000259" key="7">
    <source>
        <dbReference type="Pfam" id="PF00892"/>
    </source>
</evidence>
<evidence type="ECO:0000256" key="6">
    <source>
        <dbReference type="SAM" id="Phobius"/>
    </source>
</evidence>
<name>A0A1H3YBD7_BIZPA</name>
<dbReference type="PANTHER" id="PTHR32322">
    <property type="entry name" value="INNER MEMBRANE TRANSPORTER"/>
    <property type="match status" value="1"/>
</dbReference>
<evidence type="ECO:0000256" key="4">
    <source>
        <dbReference type="ARBA" id="ARBA00022989"/>
    </source>
</evidence>
<dbReference type="EMBL" id="FNQK01000006">
    <property type="protein sequence ID" value="SEA08945.1"/>
    <property type="molecule type" value="Genomic_DNA"/>
</dbReference>
<evidence type="ECO:0000256" key="5">
    <source>
        <dbReference type="ARBA" id="ARBA00023136"/>
    </source>
</evidence>
<dbReference type="STRING" id="283786.SAMN04487990_106128"/>
<gene>
    <name evidence="8" type="ORF">SAMN04487990_106128</name>
</gene>
<dbReference type="AlphaFoldDB" id="A0A1H3YBD7"/>
<feature type="transmembrane region" description="Helical" evidence="6">
    <location>
        <begin position="146"/>
        <end position="166"/>
    </location>
</feature>
<feature type="transmembrane region" description="Helical" evidence="6">
    <location>
        <begin position="61"/>
        <end position="81"/>
    </location>
</feature>
<dbReference type="Pfam" id="PF00892">
    <property type="entry name" value="EamA"/>
    <property type="match status" value="1"/>
</dbReference>
<accession>A0A1H3YBD7</accession>
<reference evidence="8 9" key="1">
    <citation type="submission" date="2016-10" db="EMBL/GenBank/DDBJ databases">
        <authorList>
            <person name="de Groot N.N."/>
        </authorList>
    </citation>
    <scope>NUCLEOTIDE SEQUENCE [LARGE SCALE GENOMIC DNA]</scope>
    <source>
        <strain evidence="8 9">DSM 23842</strain>
    </source>
</reference>
<feature type="transmembrane region" description="Helical" evidence="6">
    <location>
        <begin position="241"/>
        <end position="261"/>
    </location>
</feature>
<proteinExistence type="inferred from homology"/>
<dbReference type="Proteomes" id="UP000198846">
    <property type="component" value="Unassembled WGS sequence"/>
</dbReference>
<evidence type="ECO:0000256" key="1">
    <source>
        <dbReference type="ARBA" id="ARBA00004141"/>
    </source>
</evidence>
<feature type="transmembrane region" description="Helical" evidence="6">
    <location>
        <begin position="6"/>
        <end position="22"/>
    </location>
</feature>
<dbReference type="InterPro" id="IPR000620">
    <property type="entry name" value="EamA_dom"/>
</dbReference>
<sequence length="287" mass="31515">MIALLFSIIASTFIFVIFKFFNKYKVNTLHAIVFNYYTACIFGALHSNTPINVTTIINEKWLLGALGLGVLFITIFNVMALTVQRNGLSVASVASKMSVVIPIIFGLYVYNENLGPLKIIGVFFALCAVYLVSIKDKGPRINLKGLWLPIILFLGAGIIDTSIKYIENTYVADQGIPIFSATIFFFAGSIGTLILVSKSFKAPLKLSYKSFVGGFLLGIANYYSIYFLLLALQSDQLESSVVFTINNVAIVTASTLLGLLLFKEKLQFKNWIGIGLALISIILIVNS</sequence>
<feature type="transmembrane region" description="Helical" evidence="6">
    <location>
        <begin position="178"/>
        <end position="196"/>
    </location>
</feature>
<dbReference type="SUPFAM" id="SSF103481">
    <property type="entry name" value="Multidrug resistance efflux transporter EmrE"/>
    <property type="match status" value="2"/>
</dbReference>
<protein>
    <submittedName>
        <fullName evidence="8">EamA-like transporter family protein</fullName>
    </submittedName>
</protein>
<feature type="transmembrane region" description="Helical" evidence="6">
    <location>
        <begin position="29"/>
        <end position="49"/>
    </location>
</feature>
<evidence type="ECO:0000313" key="8">
    <source>
        <dbReference type="EMBL" id="SEA08945.1"/>
    </source>
</evidence>
<keyword evidence="3 6" id="KW-0812">Transmembrane</keyword>
<dbReference type="Gene3D" id="1.10.3730.20">
    <property type="match status" value="1"/>
</dbReference>
<feature type="transmembrane region" description="Helical" evidence="6">
    <location>
        <begin position="116"/>
        <end position="134"/>
    </location>
</feature>
<comment type="subcellular location">
    <subcellularLocation>
        <location evidence="1">Membrane</location>
        <topology evidence="1">Multi-pass membrane protein</topology>
    </subcellularLocation>
</comment>
<dbReference type="InterPro" id="IPR050638">
    <property type="entry name" value="AA-Vitamin_Transporters"/>
</dbReference>
<evidence type="ECO:0000256" key="3">
    <source>
        <dbReference type="ARBA" id="ARBA00022692"/>
    </source>
</evidence>